<dbReference type="InterPro" id="IPR020843">
    <property type="entry name" value="ER"/>
</dbReference>
<dbReference type="AlphaFoldDB" id="A0A139A3F8"/>
<gene>
    <name evidence="3" type="ORF">M427DRAFT_35877</name>
</gene>
<proteinExistence type="predicted"/>
<feature type="region of interest" description="Disordered" evidence="1">
    <location>
        <begin position="1"/>
        <end position="21"/>
    </location>
</feature>
<dbReference type="OMA" id="LNHHDLW"/>
<dbReference type="PANTHER" id="PTHR45033">
    <property type="match status" value="1"/>
</dbReference>
<dbReference type="CDD" id="cd08276">
    <property type="entry name" value="MDR7"/>
    <property type="match status" value="1"/>
</dbReference>
<dbReference type="InterPro" id="IPR013149">
    <property type="entry name" value="ADH-like_C"/>
</dbReference>
<reference evidence="3 4" key="1">
    <citation type="journal article" date="2015" name="Genome Biol. Evol.">
        <title>Phylogenomic analyses indicate that early fungi evolved digesting cell walls of algal ancestors of land plants.</title>
        <authorList>
            <person name="Chang Y."/>
            <person name="Wang S."/>
            <person name="Sekimoto S."/>
            <person name="Aerts A.L."/>
            <person name="Choi C."/>
            <person name="Clum A."/>
            <person name="LaButti K.M."/>
            <person name="Lindquist E.A."/>
            <person name="Yee Ngan C."/>
            <person name="Ohm R.A."/>
            <person name="Salamov A.A."/>
            <person name="Grigoriev I.V."/>
            <person name="Spatafora J.W."/>
            <person name="Berbee M.L."/>
        </authorList>
    </citation>
    <scope>NUCLEOTIDE SEQUENCE [LARGE SCALE GENOMIC DNA]</scope>
    <source>
        <strain evidence="3 4">JEL478</strain>
    </source>
</reference>
<protein>
    <submittedName>
        <fullName evidence="3">NAD(P)-binding protein</fullName>
    </submittedName>
</protein>
<evidence type="ECO:0000313" key="4">
    <source>
        <dbReference type="Proteomes" id="UP000070544"/>
    </source>
</evidence>
<dbReference type="GO" id="GO:0016491">
    <property type="term" value="F:oxidoreductase activity"/>
    <property type="evidence" value="ECO:0007669"/>
    <property type="project" value="InterPro"/>
</dbReference>
<dbReference type="InterPro" id="IPR013154">
    <property type="entry name" value="ADH-like_N"/>
</dbReference>
<dbReference type="PANTHER" id="PTHR45033:SF3">
    <property type="entry name" value="DEHYDROGENASE, PUTATIVE (AFU_ORTHOLOGUE AFUA_2G13270)-RELATED"/>
    <property type="match status" value="1"/>
</dbReference>
<dbReference type="Proteomes" id="UP000070544">
    <property type="component" value="Unassembled WGS sequence"/>
</dbReference>
<dbReference type="SUPFAM" id="SSF51735">
    <property type="entry name" value="NAD(P)-binding Rossmann-fold domains"/>
    <property type="match status" value="1"/>
</dbReference>
<dbReference type="Gene3D" id="3.90.180.10">
    <property type="entry name" value="Medium-chain alcohol dehydrogenases, catalytic domain"/>
    <property type="match status" value="1"/>
</dbReference>
<dbReference type="Pfam" id="PF08240">
    <property type="entry name" value="ADH_N"/>
    <property type="match status" value="1"/>
</dbReference>
<dbReference type="InterPro" id="IPR011032">
    <property type="entry name" value="GroES-like_sf"/>
</dbReference>
<dbReference type="Gene3D" id="3.40.50.720">
    <property type="entry name" value="NAD(P)-binding Rossmann-like Domain"/>
    <property type="match status" value="1"/>
</dbReference>
<dbReference type="OrthoDB" id="449487at2759"/>
<dbReference type="Pfam" id="PF00107">
    <property type="entry name" value="ADH_zinc_N"/>
    <property type="match status" value="1"/>
</dbReference>
<dbReference type="EMBL" id="KQ965803">
    <property type="protein sequence ID" value="KXS11332.1"/>
    <property type="molecule type" value="Genomic_DNA"/>
</dbReference>
<dbReference type="InterPro" id="IPR052711">
    <property type="entry name" value="Zinc_ADH-like"/>
</dbReference>
<feature type="domain" description="Enoyl reductase (ER)" evidence="2">
    <location>
        <begin position="18"/>
        <end position="344"/>
    </location>
</feature>
<name>A0A139A3F8_GONPJ</name>
<dbReference type="SMART" id="SM00829">
    <property type="entry name" value="PKS_ER"/>
    <property type="match status" value="1"/>
</dbReference>
<keyword evidence="4" id="KW-1185">Reference proteome</keyword>
<evidence type="ECO:0000313" key="3">
    <source>
        <dbReference type="EMBL" id="KXS11332.1"/>
    </source>
</evidence>
<sequence length="353" mass="37939">MRVIVNKQPEGPPPKPSERYDPIEIKSVPVPNPLKGTVLVKLRAAALNHRDVYIREGQYPAIKFGSTLAADGAGDVVAVGEGVEESLVGRKVYINTSVGWESNPRVPEDPRKYGVLGHWPLPGTLAEYILVPRSVVFDLPAHLTYEEGAAIPLAGLTAWRALVTLGEAKKGDKILIPGIGGGVALFALQFAVGIGCEVWVTSGSEEKLARAIKLGAKGAVNYKNANWVAELEKKSGGNFDAVIDGSSGPNTKQFLRLIKGGGIISVYGAVAGSNVTITMPYIWFKSAQIRGSNMGNNAEFRAMTKFIAETKLKPEVSGVWDGLENAEHAYQEMRAGKQFGKLVVRIKHADSRL</sequence>
<evidence type="ECO:0000259" key="2">
    <source>
        <dbReference type="SMART" id="SM00829"/>
    </source>
</evidence>
<evidence type="ECO:0000256" key="1">
    <source>
        <dbReference type="SAM" id="MobiDB-lite"/>
    </source>
</evidence>
<dbReference type="STRING" id="1344416.A0A139A3F8"/>
<accession>A0A139A3F8</accession>
<organism evidence="3 4">
    <name type="scientific">Gonapodya prolifera (strain JEL478)</name>
    <name type="common">Monoblepharis prolifera</name>
    <dbReference type="NCBI Taxonomy" id="1344416"/>
    <lineage>
        <taxon>Eukaryota</taxon>
        <taxon>Fungi</taxon>
        <taxon>Fungi incertae sedis</taxon>
        <taxon>Chytridiomycota</taxon>
        <taxon>Chytridiomycota incertae sedis</taxon>
        <taxon>Monoblepharidomycetes</taxon>
        <taxon>Monoblepharidales</taxon>
        <taxon>Gonapodyaceae</taxon>
        <taxon>Gonapodya</taxon>
    </lineage>
</organism>
<dbReference type="SUPFAM" id="SSF50129">
    <property type="entry name" value="GroES-like"/>
    <property type="match status" value="1"/>
</dbReference>
<dbReference type="InterPro" id="IPR036291">
    <property type="entry name" value="NAD(P)-bd_dom_sf"/>
</dbReference>